<dbReference type="AlphaFoldDB" id="A0A814LNE8"/>
<name>A0A814LNE8_9BILA</name>
<dbReference type="EMBL" id="CAJNOI010000106">
    <property type="protein sequence ID" value="CAF1068622.1"/>
    <property type="molecule type" value="Genomic_DNA"/>
</dbReference>
<sequence>MYRACLFLVCLAFCSALPNDWSGMRPTTFLSRDDSEVVDNAGAGYSYFKKQDIELRPSAKSIITLPSQDMSEYADSSALKAEPSQTRFVQTVLPKTEFIRQPVFTQKDLTQIRTPAFTGYTGRQSDLLTQSTYGSQQQDLRTLSSNQILLPRTTLTAQPSTFSGYSGSQQIRSFPETSQWSGSQSTISKPFVNTEFISSPSRRVLAKSQTGSTTAGW</sequence>
<keyword evidence="1" id="KW-0732">Signal</keyword>
<organism evidence="2 5">
    <name type="scientific">Adineta steineri</name>
    <dbReference type="NCBI Taxonomy" id="433720"/>
    <lineage>
        <taxon>Eukaryota</taxon>
        <taxon>Metazoa</taxon>
        <taxon>Spiralia</taxon>
        <taxon>Gnathifera</taxon>
        <taxon>Rotifera</taxon>
        <taxon>Eurotatoria</taxon>
        <taxon>Bdelloidea</taxon>
        <taxon>Adinetida</taxon>
        <taxon>Adinetidae</taxon>
        <taxon>Adineta</taxon>
    </lineage>
</organism>
<comment type="caution">
    <text evidence="2">The sequence shown here is derived from an EMBL/GenBank/DDBJ whole genome shotgun (WGS) entry which is preliminary data.</text>
</comment>
<evidence type="ECO:0000313" key="3">
    <source>
        <dbReference type="EMBL" id="CAF1315437.1"/>
    </source>
</evidence>
<protein>
    <submittedName>
        <fullName evidence="2">Uncharacterized protein</fullName>
    </submittedName>
</protein>
<keyword evidence="4" id="KW-1185">Reference proteome</keyword>
<dbReference type="OrthoDB" id="9989393at2759"/>
<evidence type="ECO:0000256" key="1">
    <source>
        <dbReference type="SAM" id="SignalP"/>
    </source>
</evidence>
<dbReference type="Proteomes" id="UP000663877">
    <property type="component" value="Unassembled WGS sequence"/>
</dbReference>
<proteinExistence type="predicted"/>
<evidence type="ECO:0000313" key="2">
    <source>
        <dbReference type="EMBL" id="CAF1068622.1"/>
    </source>
</evidence>
<dbReference type="Proteomes" id="UP000663832">
    <property type="component" value="Unassembled WGS sequence"/>
</dbReference>
<evidence type="ECO:0000313" key="4">
    <source>
        <dbReference type="Proteomes" id="UP000663832"/>
    </source>
</evidence>
<feature type="chain" id="PRO_5036225167" evidence="1">
    <location>
        <begin position="17"/>
        <end position="217"/>
    </location>
</feature>
<gene>
    <name evidence="2" type="ORF">BJG266_LOCUS19577</name>
    <name evidence="3" type="ORF">QVE165_LOCUS32030</name>
</gene>
<reference evidence="2" key="1">
    <citation type="submission" date="2021-02" db="EMBL/GenBank/DDBJ databases">
        <authorList>
            <person name="Nowell W R."/>
        </authorList>
    </citation>
    <scope>NUCLEOTIDE SEQUENCE</scope>
</reference>
<evidence type="ECO:0000313" key="5">
    <source>
        <dbReference type="Proteomes" id="UP000663877"/>
    </source>
</evidence>
<dbReference type="EMBL" id="CAJNOM010000280">
    <property type="protein sequence ID" value="CAF1315437.1"/>
    <property type="molecule type" value="Genomic_DNA"/>
</dbReference>
<accession>A0A814LNE8</accession>
<feature type="signal peptide" evidence="1">
    <location>
        <begin position="1"/>
        <end position="16"/>
    </location>
</feature>